<gene>
    <name evidence="2" type="ORF">BFJ65_g8772</name>
</gene>
<evidence type="ECO:0000313" key="2">
    <source>
        <dbReference type="EMBL" id="RKK18470.1"/>
    </source>
</evidence>
<name>A0A3L6NJY2_FUSOX</name>
<dbReference type="EMBL" id="MRCU01000005">
    <property type="protein sequence ID" value="RKK18470.1"/>
    <property type="molecule type" value="Genomic_DNA"/>
</dbReference>
<evidence type="ECO:0000313" key="3">
    <source>
        <dbReference type="Proteomes" id="UP000270866"/>
    </source>
</evidence>
<protein>
    <submittedName>
        <fullName evidence="2">Uncharacterized protein</fullName>
    </submittedName>
</protein>
<feature type="region of interest" description="Disordered" evidence="1">
    <location>
        <begin position="1"/>
        <end position="24"/>
    </location>
</feature>
<dbReference type="AlphaFoldDB" id="A0A3L6NJY2"/>
<dbReference type="Proteomes" id="UP000270866">
    <property type="component" value="Unassembled WGS sequence"/>
</dbReference>
<accession>A0A3L6NJY2</accession>
<organism evidence="2 3">
    <name type="scientific">Fusarium oxysporum f. sp. cepae</name>
    <dbReference type="NCBI Taxonomy" id="396571"/>
    <lineage>
        <taxon>Eukaryota</taxon>
        <taxon>Fungi</taxon>
        <taxon>Dikarya</taxon>
        <taxon>Ascomycota</taxon>
        <taxon>Pezizomycotina</taxon>
        <taxon>Sordariomycetes</taxon>
        <taxon>Hypocreomycetidae</taxon>
        <taxon>Hypocreales</taxon>
        <taxon>Nectriaceae</taxon>
        <taxon>Fusarium</taxon>
        <taxon>Fusarium oxysporum species complex</taxon>
    </lineage>
</organism>
<proteinExistence type="predicted"/>
<comment type="caution">
    <text evidence="2">The sequence shown here is derived from an EMBL/GenBank/DDBJ whole genome shotgun (WGS) entry which is preliminary data.</text>
</comment>
<reference evidence="2 3" key="1">
    <citation type="journal article" date="2018" name="Sci. Rep.">
        <title>Characterisation of pathogen-specific regions and novel effector candidates in Fusarium oxysporum f. sp. cepae.</title>
        <authorList>
            <person name="Armitage A.D."/>
            <person name="Taylor A."/>
            <person name="Sobczyk M.K."/>
            <person name="Baxter L."/>
            <person name="Greenfield B.P."/>
            <person name="Bates H.J."/>
            <person name="Wilson F."/>
            <person name="Jackson A.C."/>
            <person name="Ott S."/>
            <person name="Harrison R.J."/>
            <person name="Clarkson J.P."/>
        </authorList>
    </citation>
    <scope>NUCLEOTIDE SEQUENCE [LARGE SCALE GENOMIC DNA]</scope>
    <source>
        <strain evidence="2 3">FoC_Fus2</strain>
    </source>
</reference>
<evidence type="ECO:0000256" key="1">
    <source>
        <dbReference type="SAM" id="MobiDB-lite"/>
    </source>
</evidence>
<sequence length="101" mass="11696">MPDIRVPIPQPPPKSPKSNGMFDRRWKPPVVIYQKTPENTHSECTCHSALLKEVQELKVCYEELRARLHKMEDGQWLACQVTETDNVNLAGPDDMDYDRCE</sequence>